<dbReference type="Gene3D" id="3.40.50.300">
    <property type="entry name" value="P-loop containing nucleotide triphosphate hydrolases"/>
    <property type="match status" value="1"/>
</dbReference>
<dbReference type="SUPFAM" id="SSF52540">
    <property type="entry name" value="P-loop containing nucleoside triphosphate hydrolases"/>
    <property type="match status" value="1"/>
</dbReference>
<evidence type="ECO:0000256" key="1">
    <source>
        <dbReference type="SAM" id="MobiDB-lite"/>
    </source>
</evidence>
<dbReference type="Proteomes" id="UP001596540">
    <property type="component" value="Unassembled WGS sequence"/>
</dbReference>
<sequence>MAPSARGTAGARRPGAHDAPAAGPLARFDPVLLVLSPPRCASTVLARALWNHALFRWYLHEPYDRGYHHGGDGPDPLRAALAARLDRQRLAHDVSGHANGLVVKEMTFQAGPRLPELIAAATLPVVFTVRDPRQAVRSRMRQRARGGARPGFPPREAGWDDLDRAWRHVRAERIAHVIVDMTGLSRDPATLVPRLCARLGLDFSERLLSWPAITGAPLGRLGDEQAHWYERVLASRGFEPLDDAATGPEADPPDDAGLERRLGDWTALYREMLAAPESLVPSR</sequence>
<comment type="caution">
    <text evidence="2">The sequence shown here is derived from an EMBL/GenBank/DDBJ whole genome shotgun (WGS) entry which is preliminary data.</text>
</comment>
<dbReference type="EMBL" id="JBHTBH010000013">
    <property type="protein sequence ID" value="MFC7330747.1"/>
    <property type="molecule type" value="Genomic_DNA"/>
</dbReference>
<organism evidence="2 3">
    <name type="scientific">Marinactinospora rubrisoli</name>
    <dbReference type="NCBI Taxonomy" id="2715399"/>
    <lineage>
        <taxon>Bacteria</taxon>
        <taxon>Bacillati</taxon>
        <taxon>Actinomycetota</taxon>
        <taxon>Actinomycetes</taxon>
        <taxon>Streptosporangiales</taxon>
        <taxon>Nocardiopsidaceae</taxon>
        <taxon>Marinactinospora</taxon>
    </lineage>
</organism>
<evidence type="ECO:0000313" key="3">
    <source>
        <dbReference type="Proteomes" id="UP001596540"/>
    </source>
</evidence>
<dbReference type="Pfam" id="PF19798">
    <property type="entry name" value="Sulfotransfer_5"/>
    <property type="match status" value="1"/>
</dbReference>
<protein>
    <recommendedName>
        <fullName evidence="4">Sulfotransferase</fullName>
    </recommendedName>
</protein>
<gene>
    <name evidence="2" type="ORF">ACFQRF_23730</name>
</gene>
<accession>A0ABW2KLQ0</accession>
<name>A0ABW2KLQ0_9ACTN</name>
<feature type="compositionally biased region" description="Low complexity" evidence="1">
    <location>
        <begin position="1"/>
        <end position="13"/>
    </location>
</feature>
<dbReference type="RefSeq" id="WP_379873392.1">
    <property type="nucleotide sequence ID" value="NZ_JBHTBH010000013.1"/>
</dbReference>
<keyword evidence="3" id="KW-1185">Reference proteome</keyword>
<proteinExistence type="predicted"/>
<evidence type="ECO:0000313" key="2">
    <source>
        <dbReference type="EMBL" id="MFC7330747.1"/>
    </source>
</evidence>
<feature type="region of interest" description="Disordered" evidence="1">
    <location>
        <begin position="1"/>
        <end position="21"/>
    </location>
</feature>
<feature type="region of interest" description="Disordered" evidence="1">
    <location>
        <begin position="240"/>
        <end position="259"/>
    </location>
</feature>
<evidence type="ECO:0008006" key="4">
    <source>
        <dbReference type="Google" id="ProtNLM"/>
    </source>
</evidence>
<dbReference type="InterPro" id="IPR027417">
    <property type="entry name" value="P-loop_NTPase"/>
</dbReference>
<reference evidence="3" key="1">
    <citation type="journal article" date="2019" name="Int. J. Syst. Evol. Microbiol.">
        <title>The Global Catalogue of Microorganisms (GCM) 10K type strain sequencing project: providing services to taxonomists for standard genome sequencing and annotation.</title>
        <authorList>
            <consortium name="The Broad Institute Genomics Platform"/>
            <consortium name="The Broad Institute Genome Sequencing Center for Infectious Disease"/>
            <person name="Wu L."/>
            <person name="Ma J."/>
        </authorList>
    </citation>
    <scope>NUCLEOTIDE SEQUENCE [LARGE SCALE GENOMIC DNA]</scope>
    <source>
        <strain evidence="3">CGMCC 4.7382</strain>
    </source>
</reference>